<protein>
    <submittedName>
        <fullName evidence="1">CorA metal ion transporter</fullName>
    </submittedName>
</protein>
<organism evidence="1 2">
    <name type="scientific">Kickxella alabastrina</name>
    <dbReference type="NCBI Taxonomy" id="61397"/>
    <lineage>
        <taxon>Eukaryota</taxon>
        <taxon>Fungi</taxon>
        <taxon>Fungi incertae sedis</taxon>
        <taxon>Zoopagomycota</taxon>
        <taxon>Kickxellomycotina</taxon>
        <taxon>Kickxellomycetes</taxon>
        <taxon>Kickxellales</taxon>
        <taxon>Kickxellaceae</taxon>
        <taxon>Kickxella</taxon>
    </lineage>
</organism>
<proteinExistence type="predicted"/>
<sequence length="973" mass="104913">MGPSDQQHQQHQQQLQHQLYQQQRRLHASDLRRRAGYLSTGSNSNITGNTDGNSAMPGLDQGSYSGFNGIVFGSGGQTDLSNIMSSRLGYDNGASAGNDGLGIYSGQGLGRFSEPSGHAVSSRQNHNVAMEHVFAMQRENQALRRQNEALQAASDARQRTALKLLHGTLGHNAEDTPEPQQGADNAVQRNQLSRLLLALLDTPAGQDSVDDSESIQEQLPALAPAVTSSLPPPPPPPAAAASVVASRTSLSSAPTGTAARPLPNVFNSKSPLLLPTPSDKFRRRNSQSSVRPLSIARGAAGSVHIDWDSSALLEIANHGKISDEEPRIDRYASESRKAIGAYSSTAITRRNMSLSRRHSSLKSNNSAPSPSAQHHEGAIPGAFPGDPTSPVSSSKDEFQPNPSSFEFNSPKEGAYLYQDEPLECAANKMGSLAASLLAPSESRFDPNPKSRFVLYSPSAGIFESRNLDGLRSGDLTLADIIEASSKSITLDQLQSDRASTQDDSHSSQGGPIPSCPASGCFWMDVTNPTPEEMASLARVFGIHPLTVEDIMADDDSRDKFETFSGYNFLMYRTIDYGDDAKSTYEFNRGTEGIATASFSIILKHSCVLTFHSARELDHVGNVISRLRDLAPLSTTSLAAIQPVVTPAYIAYALVDDITDTLAPEMRSIELEIDAVDELVLILSTNEQADMLKRIGAARRKILTVWRLLQGKPDVIRSFSKLMERQAVADDMLRAELEDAEYMRRMMDTSAPQAPAYSEGASAAPPANTGLHMSLSSSALALPQTTLRRNTHSSTAIPLLATGSATGSGAARRKDPPLWQTYITGNLNVKDSQPLSSQPSTVDLPTGATRGDTMGPVTADEVAHYLSDVYDHLVSLVGSSSHCDMVLSRAHSNYLARISLELGESTVETNLFASRWTVIGAILVPLNVVTGLWGMNVKVPGRDRDDVLDFFMILTGCLVFVAVVIVWARYKKIF</sequence>
<reference evidence="1" key="1">
    <citation type="submission" date="2022-07" db="EMBL/GenBank/DDBJ databases">
        <title>Phylogenomic reconstructions and comparative analyses of Kickxellomycotina fungi.</title>
        <authorList>
            <person name="Reynolds N.K."/>
            <person name="Stajich J.E."/>
            <person name="Barry K."/>
            <person name="Grigoriev I.V."/>
            <person name="Crous P."/>
            <person name="Smith M.E."/>
        </authorList>
    </citation>
    <scope>NUCLEOTIDE SEQUENCE</scope>
    <source>
        <strain evidence="1">Benny 63K</strain>
    </source>
</reference>
<keyword evidence="2" id="KW-1185">Reference proteome</keyword>
<evidence type="ECO:0000313" key="2">
    <source>
        <dbReference type="Proteomes" id="UP001150581"/>
    </source>
</evidence>
<dbReference type="Proteomes" id="UP001150581">
    <property type="component" value="Unassembled WGS sequence"/>
</dbReference>
<evidence type="ECO:0000313" key="1">
    <source>
        <dbReference type="EMBL" id="KAJ1889297.1"/>
    </source>
</evidence>
<gene>
    <name evidence="1" type="primary">MNR2_6</name>
    <name evidence="1" type="ORF">LPJ66_008107</name>
</gene>
<comment type="caution">
    <text evidence="1">The sequence shown here is derived from an EMBL/GenBank/DDBJ whole genome shotgun (WGS) entry which is preliminary data.</text>
</comment>
<accession>A0ACC1IAS6</accession>
<dbReference type="EMBL" id="JANBPG010001572">
    <property type="protein sequence ID" value="KAJ1889297.1"/>
    <property type="molecule type" value="Genomic_DNA"/>
</dbReference>
<name>A0ACC1IAS6_9FUNG</name>